<keyword evidence="5 7" id="KW-0472">Membrane</keyword>
<sequence length="543" mass="58074">MQWRANRSKGVTVSDAQVDAAAPRPREQWTGQVGFILAAIGSAVGLGNIWRFPGVAYENGGGAFIIPYLIALITAGIPILFLDYAIGHRFRGSAPMAFRRLGGKWLENLGWFQVTICFVIGLYYTAVIAWALSYFVFSFDLRWGDDPATFLTADFLQVSDPGISFEFVPGVLIPLAIVWIATIAVLAAGVAKGLQRANVIFLPLLVVAFLVLVVRALFLDGAAEGLNALFTPNWEALGDPDVWIAAYSQIFFSLSIAFGIMITYASYRNRKANLTTPGLVVAFANSSFEILAGIGVFATLGFFAFQQGVAIDELEGLTGVGLSFITFPAIVSQMPGGPIFGALFFGSLTMAGFTSLISVMQVVSAGFQEKFGLSVRQAAIRVGGVAAILSILLFSTTTGLLALDVTDQWANNIGIVASAILTSVLVLWVLRRGPELRTHLNAVSTFKVGRIWLVLTSVLAPIVLGYMLISRIVTLTVEGYGGLPGWYIVALGWGSIIAMLIGTFVLNALRWRQDPDKFTPWPSYPPGGAAATTGRNASDGGAS</sequence>
<reference evidence="8 9" key="1">
    <citation type="journal article" date="2019" name="Int. J. Syst. Evol. Microbiol.">
        <title>The Global Catalogue of Microorganisms (GCM) 10K type strain sequencing project: providing services to taxonomists for standard genome sequencing and annotation.</title>
        <authorList>
            <consortium name="The Broad Institute Genomics Platform"/>
            <consortium name="The Broad Institute Genome Sequencing Center for Infectious Disease"/>
            <person name="Wu L."/>
            <person name="Ma J."/>
        </authorList>
    </citation>
    <scope>NUCLEOTIDE SEQUENCE [LARGE SCALE GENOMIC DNA]</scope>
    <source>
        <strain evidence="8 9">JCM 14322</strain>
    </source>
</reference>
<feature type="region of interest" description="Disordered" evidence="6">
    <location>
        <begin position="520"/>
        <end position="543"/>
    </location>
</feature>
<feature type="transmembrane region" description="Helical" evidence="7">
    <location>
        <begin position="279"/>
        <end position="305"/>
    </location>
</feature>
<keyword evidence="2" id="KW-0813">Transport</keyword>
<feature type="transmembrane region" description="Helical" evidence="7">
    <location>
        <begin position="409"/>
        <end position="430"/>
    </location>
</feature>
<dbReference type="InterPro" id="IPR000175">
    <property type="entry name" value="Na/ntran_symport"/>
</dbReference>
<proteinExistence type="predicted"/>
<dbReference type="CDD" id="cd10334">
    <property type="entry name" value="SLC6sbd_u1"/>
    <property type="match status" value="1"/>
</dbReference>
<evidence type="ECO:0000256" key="4">
    <source>
        <dbReference type="ARBA" id="ARBA00022989"/>
    </source>
</evidence>
<feature type="transmembrane region" description="Helical" evidence="7">
    <location>
        <begin position="33"/>
        <end position="52"/>
    </location>
</feature>
<feature type="transmembrane region" description="Helical" evidence="7">
    <location>
        <begin position="242"/>
        <end position="267"/>
    </location>
</feature>
<dbReference type="NCBIfam" id="NF037979">
    <property type="entry name" value="Na_transp"/>
    <property type="match status" value="1"/>
</dbReference>
<evidence type="ECO:0000256" key="2">
    <source>
        <dbReference type="ARBA" id="ARBA00022448"/>
    </source>
</evidence>
<keyword evidence="9" id="KW-1185">Reference proteome</keyword>
<feature type="transmembrane region" description="Helical" evidence="7">
    <location>
        <begin position="64"/>
        <end position="87"/>
    </location>
</feature>
<evidence type="ECO:0000256" key="1">
    <source>
        <dbReference type="ARBA" id="ARBA00004141"/>
    </source>
</evidence>
<dbReference type="InterPro" id="IPR037272">
    <property type="entry name" value="SNS_sf"/>
</dbReference>
<gene>
    <name evidence="8" type="ORF">GCM10009749_00720</name>
</gene>
<evidence type="ECO:0000256" key="5">
    <source>
        <dbReference type="ARBA" id="ARBA00023136"/>
    </source>
</evidence>
<feature type="transmembrane region" description="Helical" evidence="7">
    <location>
        <begin position="339"/>
        <end position="367"/>
    </location>
</feature>
<keyword evidence="4 7" id="KW-1133">Transmembrane helix</keyword>
<dbReference type="EMBL" id="BAAANJ010000001">
    <property type="protein sequence ID" value="GAA1797085.1"/>
    <property type="molecule type" value="Genomic_DNA"/>
</dbReference>
<feature type="transmembrane region" description="Helical" evidence="7">
    <location>
        <begin position="485"/>
        <end position="509"/>
    </location>
</feature>
<protein>
    <submittedName>
        <fullName evidence="8">Sodium-dependent transporter</fullName>
    </submittedName>
</protein>
<feature type="transmembrane region" description="Helical" evidence="7">
    <location>
        <begin position="108"/>
        <end position="137"/>
    </location>
</feature>
<dbReference type="Pfam" id="PF00209">
    <property type="entry name" value="SNF"/>
    <property type="match status" value="2"/>
</dbReference>
<evidence type="ECO:0000313" key="9">
    <source>
        <dbReference type="Proteomes" id="UP001500002"/>
    </source>
</evidence>
<name>A0ABN2LQZ4_9MICO</name>
<evidence type="ECO:0000256" key="7">
    <source>
        <dbReference type="SAM" id="Phobius"/>
    </source>
</evidence>
<feature type="transmembrane region" description="Helical" evidence="7">
    <location>
        <begin position="451"/>
        <end position="473"/>
    </location>
</feature>
<feature type="transmembrane region" description="Helical" evidence="7">
    <location>
        <begin position="167"/>
        <end position="188"/>
    </location>
</feature>
<feature type="transmembrane region" description="Helical" evidence="7">
    <location>
        <begin position="379"/>
        <end position="403"/>
    </location>
</feature>
<dbReference type="PANTHER" id="PTHR42948:SF1">
    <property type="entry name" value="TRANSPORTER"/>
    <property type="match status" value="1"/>
</dbReference>
<dbReference type="PROSITE" id="PS50267">
    <property type="entry name" value="NA_NEUROTRAN_SYMP_3"/>
    <property type="match status" value="1"/>
</dbReference>
<evidence type="ECO:0000256" key="6">
    <source>
        <dbReference type="SAM" id="MobiDB-lite"/>
    </source>
</evidence>
<evidence type="ECO:0000256" key="3">
    <source>
        <dbReference type="ARBA" id="ARBA00022692"/>
    </source>
</evidence>
<keyword evidence="3 7" id="KW-0812">Transmembrane</keyword>
<comment type="caution">
    <text evidence="8">The sequence shown here is derived from an EMBL/GenBank/DDBJ whole genome shotgun (WGS) entry which is preliminary data.</text>
</comment>
<dbReference type="SUPFAM" id="SSF161070">
    <property type="entry name" value="SNF-like"/>
    <property type="match status" value="1"/>
</dbReference>
<dbReference type="PRINTS" id="PR00176">
    <property type="entry name" value="NANEUSMPORT"/>
</dbReference>
<dbReference type="Proteomes" id="UP001500002">
    <property type="component" value="Unassembled WGS sequence"/>
</dbReference>
<feature type="transmembrane region" description="Helical" evidence="7">
    <location>
        <begin position="200"/>
        <end position="222"/>
    </location>
</feature>
<evidence type="ECO:0000313" key="8">
    <source>
        <dbReference type="EMBL" id="GAA1797085.1"/>
    </source>
</evidence>
<accession>A0ABN2LQZ4</accession>
<organism evidence="8 9">
    <name type="scientific">Agromyces neolithicus</name>
    <dbReference type="NCBI Taxonomy" id="269420"/>
    <lineage>
        <taxon>Bacteria</taxon>
        <taxon>Bacillati</taxon>
        <taxon>Actinomycetota</taxon>
        <taxon>Actinomycetes</taxon>
        <taxon>Micrococcales</taxon>
        <taxon>Microbacteriaceae</taxon>
        <taxon>Agromyces</taxon>
    </lineage>
</organism>
<dbReference type="PANTHER" id="PTHR42948">
    <property type="entry name" value="TRANSPORTER"/>
    <property type="match status" value="1"/>
</dbReference>
<comment type="subcellular location">
    <subcellularLocation>
        <location evidence="1">Membrane</location>
        <topology evidence="1">Multi-pass membrane protein</topology>
    </subcellularLocation>
</comment>